<proteinExistence type="predicted"/>
<evidence type="ECO:0000313" key="3">
    <source>
        <dbReference type="EMBL" id="MEK8025516.1"/>
    </source>
</evidence>
<evidence type="ECO:0000313" key="4">
    <source>
        <dbReference type="Proteomes" id="UP001368500"/>
    </source>
</evidence>
<feature type="transmembrane region" description="Helical" evidence="2">
    <location>
        <begin position="915"/>
        <end position="940"/>
    </location>
</feature>
<dbReference type="Gene3D" id="3.30.70.1320">
    <property type="entry name" value="Multidrug efflux transporter AcrB pore domain like"/>
    <property type="match status" value="1"/>
</dbReference>
<feature type="transmembrane region" description="Helical" evidence="2">
    <location>
        <begin position="864"/>
        <end position="882"/>
    </location>
</feature>
<dbReference type="SUPFAM" id="SSF82866">
    <property type="entry name" value="Multidrug efflux transporter AcrB transmembrane domain"/>
    <property type="match status" value="2"/>
</dbReference>
<feature type="transmembrane region" description="Helical" evidence="2">
    <location>
        <begin position="965"/>
        <end position="987"/>
    </location>
</feature>
<dbReference type="PANTHER" id="PTHR32063:SF21">
    <property type="entry name" value="MULTIDRUG RESISTANCE PROTEIN MDTB"/>
    <property type="match status" value="1"/>
</dbReference>
<feature type="transmembrane region" description="Helical" evidence="2">
    <location>
        <begin position="463"/>
        <end position="482"/>
    </location>
</feature>
<evidence type="ECO:0000256" key="1">
    <source>
        <dbReference type="SAM" id="MobiDB-lite"/>
    </source>
</evidence>
<dbReference type="Gene3D" id="3.30.2090.10">
    <property type="entry name" value="Multidrug efflux transporter AcrB TolC docking domain, DN and DC subdomains"/>
    <property type="match status" value="2"/>
</dbReference>
<gene>
    <name evidence="3" type="ORF">AACH11_06030</name>
</gene>
<dbReference type="InterPro" id="IPR027463">
    <property type="entry name" value="AcrB_DN_DC_subdom"/>
</dbReference>
<dbReference type="PANTHER" id="PTHR32063">
    <property type="match status" value="1"/>
</dbReference>
<feature type="transmembrane region" description="Helical" evidence="2">
    <location>
        <begin position="334"/>
        <end position="353"/>
    </location>
</feature>
<comment type="caution">
    <text evidence="3">The sequence shown here is derived from an EMBL/GenBank/DDBJ whole genome shotgun (WGS) entry which is preliminary data.</text>
</comment>
<dbReference type="EMBL" id="JBBUTF010000005">
    <property type="protein sequence ID" value="MEK8025516.1"/>
    <property type="molecule type" value="Genomic_DNA"/>
</dbReference>
<feature type="compositionally biased region" description="Low complexity" evidence="1">
    <location>
        <begin position="1044"/>
        <end position="1056"/>
    </location>
</feature>
<dbReference type="SUPFAM" id="SSF82714">
    <property type="entry name" value="Multidrug efflux transporter AcrB TolC docking domain, DN and DC subdomains"/>
    <property type="match status" value="2"/>
</dbReference>
<reference evidence="3 4" key="1">
    <citation type="submission" date="2024-04" db="EMBL/GenBank/DDBJ databases">
        <title>Novel species of the genus Ideonella isolated from streams.</title>
        <authorList>
            <person name="Lu H."/>
        </authorList>
    </citation>
    <scope>NUCLEOTIDE SEQUENCE [LARGE SCALE GENOMIC DNA]</scope>
    <source>
        <strain evidence="3 4">BYS139W</strain>
    </source>
</reference>
<dbReference type="Proteomes" id="UP001368500">
    <property type="component" value="Unassembled WGS sequence"/>
</dbReference>
<evidence type="ECO:0000256" key="2">
    <source>
        <dbReference type="SAM" id="Phobius"/>
    </source>
</evidence>
<dbReference type="Gene3D" id="1.20.1640.10">
    <property type="entry name" value="Multidrug efflux transporter AcrB transmembrane domain"/>
    <property type="match status" value="2"/>
</dbReference>
<keyword evidence="2" id="KW-0812">Transmembrane</keyword>
<dbReference type="InterPro" id="IPR001036">
    <property type="entry name" value="Acrflvin-R"/>
</dbReference>
<keyword evidence="2" id="KW-1133">Transmembrane helix</keyword>
<feature type="transmembrane region" description="Helical" evidence="2">
    <location>
        <begin position="387"/>
        <end position="411"/>
    </location>
</feature>
<dbReference type="SUPFAM" id="SSF82693">
    <property type="entry name" value="Multidrug efflux transporter AcrB pore domain, PN1, PN2, PC1 and PC2 subdomains"/>
    <property type="match status" value="3"/>
</dbReference>
<feature type="transmembrane region" description="Helical" evidence="2">
    <location>
        <begin position="993"/>
        <end position="1019"/>
    </location>
</feature>
<dbReference type="PRINTS" id="PR00702">
    <property type="entry name" value="ACRIFLAVINRP"/>
</dbReference>
<dbReference type="Gene3D" id="3.30.70.1440">
    <property type="entry name" value="Multidrug efflux transporter AcrB pore domain"/>
    <property type="match status" value="1"/>
</dbReference>
<protein>
    <submittedName>
        <fullName evidence="3">Efflux RND transporter permease subunit</fullName>
    </submittedName>
</protein>
<feature type="region of interest" description="Disordered" evidence="1">
    <location>
        <begin position="1027"/>
        <end position="1056"/>
    </location>
</feature>
<dbReference type="Gene3D" id="3.30.70.1430">
    <property type="entry name" value="Multidrug efflux transporter AcrB pore domain"/>
    <property type="match status" value="2"/>
</dbReference>
<accession>A0ABU9B7B6</accession>
<dbReference type="RefSeq" id="WP_341373303.1">
    <property type="nucleotide sequence ID" value="NZ_JBBUTF010000005.1"/>
</dbReference>
<feature type="transmembrane region" description="Helical" evidence="2">
    <location>
        <begin position="431"/>
        <end position="451"/>
    </location>
</feature>
<keyword evidence="2" id="KW-0472">Membrane</keyword>
<feature type="transmembrane region" description="Helical" evidence="2">
    <location>
        <begin position="360"/>
        <end position="381"/>
    </location>
</feature>
<sequence length="1056" mass="112975">MNLSELFIRRPVMTVLLNLAILLAGVLALREIPVAALPSYDTPVITVSASLPGASPETMATAVATPLEKQFQTIPGLALISSTSTLGSTNVTLEFEEGRAIDAAAVDVQAALLRAQRSLPAEMTQPPSYRKVNPADAPVLLLPMTSPALSPSDLQDWAEHLIVPTLATLPGVAQVNIFGAKRYAVRVRANPAALAARNLTLDELRTALATANANSPVGTLEGPRQVLTLQANAQLRNAAEFAQLIVATRNGAPVRLAEVAEVLDSLETLKTRAEFNGEPSITLAVQRQSGANTVQVVDRVKAELARLQPQLPQSVRIGVNNDRSVSVREALHDVSLTLAGTIVLVVLVMYLFLRKAVATLIPALSLPVSLLGAVALLWGLGHSLDNISLLGLTLAVGLVVDDAIVMLENIVRHIENGEPPFQAALKASREVGFTILSISTSLIAVFIPIFFMPGVIGLLFHEFAVVVGLSVLVSAFVSLTLVPMLASRWLRPEAGTGGDGHHVHGQDGSVLVRVFERGFDAVLRGYTRSLDAALRWRRAVLVLALATFAATAWLFTDIPKGFFPEEDIGQINVTTEAAEDVSFEQMQLLQDRVARIFREDPAVATVSSFMGGNNAVNSGRLFINLKARDQRPAMKPVIEGLRKKLRGVAGIQVFMRPTQNLQLGGRQSKAQYQYILQSVQPGELGDWSRRLLEPMRSDPLFRDVTTDSQLRGLQATLQIDRERAATLGVEMGALRSALYSAFGERQVGQLYTPTDAYALILEATPEARADERALEGIHVRGTGGVLVPLSAFATVQRTVGPTAVNHVGQLQAVTLSFNLAPGVALGQATDRIDALRERLGMPASIVSRWGGDAAVFKNSQGSQTVLIIAALLVIYVLLGVLYESWVHPLTILAGLPSAAVGALLTLKFYGMDLTLIATIGILLLIGVVKKNAIMMIDFALEEQREHGWSPQQAIREACILRFRPIMMTTLAAFVGALPIALGIGAGAELRQPLGLAVCGGLVFSQAVTLYITPVIYLALDRWSGRGPDRRPEQMPAAVPPPEVTPAAVATPPGLAG</sequence>
<keyword evidence="4" id="KW-1185">Reference proteome</keyword>
<dbReference type="Pfam" id="PF00873">
    <property type="entry name" value="ACR_tran"/>
    <property type="match status" value="1"/>
</dbReference>
<feature type="transmembrane region" description="Helical" evidence="2">
    <location>
        <begin position="536"/>
        <end position="555"/>
    </location>
</feature>
<name>A0ABU9B7B6_9BURK</name>
<organism evidence="3 4">
    <name type="scientific">Pseudaquabacterium rugosum</name>
    <dbReference type="NCBI Taxonomy" id="2984194"/>
    <lineage>
        <taxon>Bacteria</taxon>
        <taxon>Pseudomonadati</taxon>
        <taxon>Pseudomonadota</taxon>
        <taxon>Betaproteobacteria</taxon>
        <taxon>Burkholderiales</taxon>
        <taxon>Sphaerotilaceae</taxon>
        <taxon>Pseudaquabacterium</taxon>
    </lineage>
</organism>